<feature type="region of interest" description="Disordered" evidence="3">
    <location>
        <begin position="379"/>
        <end position="420"/>
    </location>
</feature>
<proteinExistence type="predicted"/>
<dbReference type="EMBL" id="FNIM01000020">
    <property type="protein sequence ID" value="SDN87149.1"/>
    <property type="molecule type" value="Genomic_DNA"/>
</dbReference>
<keyword evidence="1" id="KW-0378">Hydrolase</keyword>
<evidence type="ECO:0000259" key="4">
    <source>
        <dbReference type="PROSITE" id="PS50853"/>
    </source>
</evidence>
<dbReference type="Gene3D" id="2.60.40.3440">
    <property type="match status" value="1"/>
</dbReference>
<dbReference type="GO" id="GO:0016798">
    <property type="term" value="F:hydrolase activity, acting on glycosyl bonds"/>
    <property type="evidence" value="ECO:0007669"/>
    <property type="project" value="UniProtKB-KW"/>
</dbReference>
<keyword evidence="6" id="KW-1185">Reference proteome</keyword>
<dbReference type="CDD" id="cd00063">
    <property type="entry name" value="FN3"/>
    <property type="match status" value="1"/>
</dbReference>
<evidence type="ECO:0000256" key="2">
    <source>
        <dbReference type="ARBA" id="ARBA00023326"/>
    </source>
</evidence>
<evidence type="ECO:0000313" key="6">
    <source>
        <dbReference type="Proteomes" id="UP000198541"/>
    </source>
</evidence>
<dbReference type="SUPFAM" id="SSF49265">
    <property type="entry name" value="Fibronectin type III"/>
    <property type="match status" value="1"/>
</dbReference>
<dbReference type="InterPro" id="IPR036116">
    <property type="entry name" value="FN3_sf"/>
</dbReference>
<feature type="compositionally biased region" description="Acidic residues" evidence="3">
    <location>
        <begin position="383"/>
        <end position="393"/>
    </location>
</feature>
<evidence type="ECO:0000313" key="5">
    <source>
        <dbReference type="EMBL" id="SDN87149.1"/>
    </source>
</evidence>
<dbReference type="NCBIfam" id="NF012211">
    <property type="entry name" value="tand_rpt_95"/>
    <property type="match status" value="1"/>
</dbReference>
<reference evidence="6" key="1">
    <citation type="submission" date="2016-10" db="EMBL/GenBank/DDBJ databases">
        <authorList>
            <person name="Varghese N."/>
            <person name="Submissions S."/>
        </authorList>
    </citation>
    <scope>NUCLEOTIDE SEQUENCE [LARGE SCALE GENOMIC DNA]</scope>
    <source>
        <strain evidence="6">DSM 27982</strain>
    </source>
</reference>
<name>A0A1H0EXX7_9ACTO</name>
<dbReference type="InterPro" id="IPR003961">
    <property type="entry name" value="FN3_dom"/>
</dbReference>
<dbReference type="SMART" id="SM00060">
    <property type="entry name" value="FN3"/>
    <property type="match status" value="4"/>
</dbReference>
<keyword evidence="2" id="KW-0624">Polysaccharide degradation</keyword>
<keyword evidence="2" id="KW-0119">Carbohydrate metabolism</keyword>
<evidence type="ECO:0000256" key="3">
    <source>
        <dbReference type="SAM" id="MobiDB-lite"/>
    </source>
</evidence>
<dbReference type="STRING" id="332524.SAMN04487766_11921"/>
<dbReference type="Gene3D" id="2.60.40.10">
    <property type="entry name" value="Immunoglobulins"/>
    <property type="match status" value="1"/>
</dbReference>
<dbReference type="Pfam" id="PF00041">
    <property type="entry name" value="fn3"/>
    <property type="match status" value="1"/>
</dbReference>
<dbReference type="Proteomes" id="UP000198541">
    <property type="component" value="Unassembled WGS sequence"/>
</dbReference>
<gene>
    <name evidence="5" type="ORF">SAMN05216355_12014</name>
</gene>
<evidence type="ECO:0000256" key="1">
    <source>
        <dbReference type="ARBA" id="ARBA00023295"/>
    </source>
</evidence>
<feature type="domain" description="Fibronectin type-III" evidence="4">
    <location>
        <begin position="1463"/>
        <end position="1553"/>
    </location>
</feature>
<dbReference type="PROSITE" id="PS50853">
    <property type="entry name" value="FN3"/>
    <property type="match status" value="1"/>
</dbReference>
<protein>
    <submittedName>
        <fullName evidence="5">Fibronectin type III domain-containing protein</fullName>
    </submittedName>
</protein>
<accession>A0A1H0EXX7</accession>
<dbReference type="InterPro" id="IPR013783">
    <property type="entry name" value="Ig-like_fold"/>
</dbReference>
<dbReference type="GO" id="GO:0000272">
    <property type="term" value="P:polysaccharide catabolic process"/>
    <property type="evidence" value="ECO:0007669"/>
    <property type="project" value="UniProtKB-KW"/>
</dbReference>
<dbReference type="Pfam" id="PF17963">
    <property type="entry name" value="Big_9"/>
    <property type="match status" value="7"/>
</dbReference>
<sequence>MRGVPALQLRRPRLGRPDLPRRRRKRLSAALAAIAALTLGAAAWLHEGVSQADVSLNDGGVWVTSTAEHLVARLNYPSKQIDGSFRTASADFDVTQSGQDVLVPDLAAASVASVDTTAVALSASTQLPSGVTVLQGADRVFAVDGSAGTVSGTTVQAVDLLAAAPALIEDMPGVVAVAGTDGSVHAVSAKAGTLTTVPAESSGWGKAASEELTFTDGTDLAITAVGQQAVILERSTGVLHLPDGSTTDLGASGLVLQQPGPDADAVLVASRTALMSVPLDGSPVTTVPASTDGEATVGVAAQPVRLGDCVYGAWSGSGHFLRQCGDDVESVSDDALAASSQPVFRVNRDAIVLNDIAHGTVWLPDENLVLVEDWTDITSQTDDQSDDKDDSAETSDAQSQPERTEENHPPQANDDVLGVRPGRSTVLPVLANDSDPDGDVLTAEAGDTGTAQVTSAQSGLALRIDVPEDATGSYTVPYTASDGRGGADSAVATVEVHDWSVNAAPEQTSTPTLVIAAGASGSLDVLGHWLDPDGDTLYLVSAQGEGFDVRTTNEGTINVRDTAGTAGTRTLTVVVSDGQQAASGTVNVEVQAADSAAPIANADHVRVVAGASTVVSPLDNDVSPTGDTLKLAGVEDAPAGTSLEANQQAGTFTFSAEQAGTYYVTYDVASGAAISQGIVRIDVIEQSEPDVPPVTENDTALLREGGSTTVAPLSNDFDPAGGILVLQSASAPYDSGVTVTVVDHSLLQVSAAGTIGQSVEVEYTVSNGTASATGYMTVVPVTTAELQMPIASADSAIVRVGDVVTVSVLDNDTSPSGLALSVADELGVAGADLGTAWTSGDAVRFKAGDTPGRTTLSYTVSDTEGQSASGQIDIEVRARDDAANSAPTPQNLEASTVAGSPVSITVPLDGIDPDGDSVSLVGLDQTPAAGTVEVSSTYLTYTPHEGASGTDTFTYTVKDRFDAQATGTVRVGVAAAPTTNTAPVATDDLVVAQPGRTVVTDVISNDFDADGDALTLEDTPLSDDPALTISMRSGRVVADLPGEEGVYTAHYRLSDGRGGMDVGTITFQVLADAPLISPIGVDDYVTVDQVDSEGTALVSVLDNDQDADGSPWDLTVTTADTTAEVIDSSIRVRVGDEQRLVLYTITDQDGLTGNAVIVVPSRDDLRPRLDSTAVPVRIPADTTTSVDLADYILTHADTTPTVTDASTVRTGTGLDEAAVAGGGGSLDLTPVSGFTGQTSVTLTVTDSAGDAALSSTLTLPVVVEATSNTPPSFTPTEISVAAGEDAVSADLAAMTQDADGDELAFSIGSAPAGFTASLSGSTISVSAEADAAVGTTGTLPVTVDDGNNEAVTGELSLRVSESTRPLMTTAPATLESDGSPVSIDVATLVTNPFPDRPITLSGSPQVTSGTGEVAASGTTLTITPGAGFAGRLVVGYEVLDATGSAARAVTGTVTVTVTAVPDAPTGVSASPSGVSSMNVSWTPGADNGSAITGYTLTEVGGAGSWHCPGSPCPATGLTAGGTYSFQVVATNAAGDSAPSAASAPVTLTVTPDAPTSVSLSGGNGSVTASWSPAPPIPGVSITYEVQLLRGGTVVSTQAVSGTSAAFGSLGAGSYTVRVRSVVSGSGSSGWVSSSGTASVYSAPGTPGRPNLSWDGSNLRISWSGAPANGDAVTYAVSLTGSVTQTVQAGASTSVSVPVSLGVGSHAVSATVIATNRAGSSTSAVGSTSFRITGKPSAPSAPVAAASGTTITITQGSAAASGGGWDAGELEIEYRLVDAAGNQVAGWDDDHTSFSGLTPGATYYVEARAVVDDDESIVSATVRSSAVTLPQQTTKPMPKNNAFPILTDTSIEGVTCTEADYARGLTRPTADGRVGCWHLVVDVWGFEPNSRVYCRYTYRDANGTYPTWTEEFFVGADGTARHTFPHATNNKSQTVTCTTN</sequence>
<organism evidence="5 6">
    <name type="scientific">Actinomyces ruminicola</name>
    <dbReference type="NCBI Taxonomy" id="332524"/>
    <lineage>
        <taxon>Bacteria</taxon>
        <taxon>Bacillati</taxon>
        <taxon>Actinomycetota</taxon>
        <taxon>Actinomycetes</taxon>
        <taxon>Actinomycetales</taxon>
        <taxon>Actinomycetaceae</taxon>
        <taxon>Actinomyces</taxon>
    </lineage>
</organism>
<keyword evidence="1" id="KW-0326">Glycosidase</keyword>